<dbReference type="SUPFAM" id="SSF52540">
    <property type="entry name" value="P-loop containing nucleoside triphosphate hydrolases"/>
    <property type="match status" value="2"/>
</dbReference>
<gene>
    <name evidence="4" type="ORF">NE632_08185</name>
</gene>
<dbReference type="Pfam" id="PF00271">
    <property type="entry name" value="Helicase_C"/>
    <property type="match status" value="1"/>
</dbReference>
<dbReference type="PANTHER" id="PTHR41313:SF1">
    <property type="entry name" value="DNA METHYLASE ADENINE-SPECIFIC DOMAIN-CONTAINING PROTEIN"/>
    <property type="match status" value="1"/>
</dbReference>
<evidence type="ECO:0000313" key="4">
    <source>
        <dbReference type="EMBL" id="MCQ5153288.1"/>
    </source>
</evidence>
<feature type="coiled-coil region" evidence="1">
    <location>
        <begin position="2201"/>
        <end position="2246"/>
    </location>
</feature>
<feature type="compositionally biased region" description="Basic and acidic residues" evidence="2">
    <location>
        <begin position="240"/>
        <end position="250"/>
    </location>
</feature>
<dbReference type="InterPro" id="IPR014001">
    <property type="entry name" value="Helicase_ATP-bd"/>
</dbReference>
<dbReference type="Gene3D" id="3.40.50.300">
    <property type="entry name" value="P-loop containing nucleotide triphosphate hydrolases"/>
    <property type="match status" value="1"/>
</dbReference>
<dbReference type="PRINTS" id="PR00507">
    <property type="entry name" value="N12N6MTFRASE"/>
</dbReference>
<dbReference type="Gene3D" id="3.40.50.150">
    <property type="entry name" value="Vaccinia Virus protein VP39"/>
    <property type="match status" value="1"/>
</dbReference>
<dbReference type="InterPro" id="IPR027417">
    <property type="entry name" value="P-loop_NTPase"/>
</dbReference>
<dbReference type="InterPro" id="IPR011639">
    <property type="entry name" value="MethylTrfase_TaqI-like_dom"/>
</dbReference>
<dbReference type="Gene3D" id="3.40.50.10810">
    <property type="entry name" value="Tandem AAA-ATPase domain"/>
    <property type="match status" value="2"/>
</dbReference>
<sequence>MSRLQTVRENWTEITTKLLRDKQELAHFLRFSAKMYKQSFSDAVLIYQQNPSATKVATLETWNKLGRLVNKGEHSIAVFGEDSKCKHLFDVSQTNGKRVPELWKLTEDLSADLTAVINEKYGKDCKNIQETIAAVAVDNIKSRLPDMQYAVGQMKLSEKDITAYQQSIVSAVRFVIANRCELDSDMKISGGINLNAADMFKDSRDLIRFCNIVNQSAKDALLEMEREIVNILKQRRERSNDIQIKPDRTVSSRNPVHAEPQRTGTSEKADRQMGQNVAGVGENGVSHRGSDIHNGGSLEHNSEGNRQRSGETLSGDGRTVPTAESPSDSVQRDTGLGENKSADDRTQDNGGNRVQAQNVVVQSLIDRFLHADFNRRLDSYETAGMVFMDYADTAFDPVQFFDRFHSDRFSDTHAEEIRNIIKAAMQSREYVPEPVSEEEPVIVNNEVVETTELPPLLDQNIINGIMKHDRFFKVKRDEIAEFFKENEDYDKRCEFIKSVFRMEEYTELDVNDVRAGYKAEADGLTVWEGSYLSRTKESKLSWDLVQSFTADLIDKGKYLDEKPKLAVEDVKPSNDLHIRSFSEQDGQIFAEVVQGEKSSVAPVKRTDENIPYIEIGGKPHKLTDIQNYDLEQFEIFRSPVTHDVNGYYADDLAEGDTVKLDGELWTVKSATTYSISLVNDSGEKNIYNSPESKWQETITKAGFEFVPEKALEISEPVFAEPEPFYTQGEQLTFFGEPVPIEQTEKKTRTKPVNIAVSHTAPTTDMINHVLRGGSAEPRSLERIVAQFQKGKSVAENAEFLRKEFGEDGRGYKYAFPDFSSAALVSSWTDNTGITVAISNTAFPEGKNAHLEWSEAAERISEMLENGEYCSQDIIDRAIDNDMKDIAGKLWYLHQDCEVEYFIPDEMFKGGFPDSTERIKASLTDSATLQKYIDGLDDLIRQYEQDRNVLRFHFHKPKELLSRLKDLQLPKRDFITKSDFSYEPKFFVTEDEKDKLLTGGSGVQYGKFRIEKFFKGERTEKEKIAFLKNEYGTGGQGRSGFNEWHDAKGISYKKGSMSTPDCETFLKWNEVSQRIDRLIAEGRYVTQKDIDERIKDAKRTLKYKTPDDDYNRAMIEQAKKVLEEYGVSPDEEPRQSPLQKIIAKAEAEGIPVEITDEPAKERAVFMDNRDETYIEVQQTEGGVEYTIYAPDLTPIDGGEWEMEEAMELDEAAAALLQTSTYALTEISDYDRFIEIADRNTEIDVPAELAKLKNEAFSAPLQKVENPKQEEQTETPTVNAPEKITVTKNEPKSGVPYTYHFNANDVVTGGAKSKFKANVEAIQVLQKIEAENRYATPEEQSVMAKYAGWGGIPQAFTTDRAAESLGGNLGEAAPSGWKNEQKQLRELLTPEEYKAARASTLTSFYTPPVVTDGVYQALSQFGFEGGNVLEPSMGVGNFFSKMPENMRDNSRLYGVELDSISGRIAQQLYPKERIQIKGFEQTSFNNNSFDVVVGNIPFGDYRVSDKAYDKHNFKIHDYFAAKSVDKVKPGGVVALVTSKFTMDKLNEKARRYLAERCDLLGAVRLPNTAFKQNAGTEVTTDILFLKKRETMTVEVPDWVHMSETADGIPCNKYFVDNPDMVLGTMAWDDRMKGKYGDDSRVTTCVADESIPLSEQLKAAIAKIEGSIETVRAEEKQRDEADIIPADPSVRNFTHTVVDGKLYFRENEIMTRVAETGKTLDRMMGMHKIRQAAMAVIDAQAAGCSDEELKALQTELNAVYDKFRKAYGNITDSVNERCFRQDDDFNTLAALEIVDTEKKTVEKAEIFSKRTIQPEVTVTKVDTSQEALQVSLDRTGRVDIAYMSQLVGCEPEKLIADLGNDIFRNPAAIKDDEPLSGYEEASEYLSGNVREKLKIAREYAKHIDSGFEKNVAALEKVIPKNLEASEISVRIGANWIDVEDYNRFLKEYTKADTSMFGHPVTRTKMGEYKIEGKYQDHSIAANQTYGTSRMSSYHIFENLLNQRDVVIRDRKEVDGKVYYEVNAKETQLAKEKARQMKEAFKSWVWEDIDRREKYVERYNELFNAIRGREYDGSHQTFPGMNPAIKLRPHQENAVLRGKLGGNTLLAHCVGAGKSFEMIATTMEKKRLGLINKGCVVVPKHLTLQMASEWMRLYPNAKLLVARPEDFTKDNRQKFIARCVTGDYDAVIMSFTQFERIPMSDQYRKQFMERELNEIMDALEEVDDTDRVSVKALERQKRQIEERLEKLLSSKKDNSLCFEKLGFDYLVCDEAHNYKNCFVTTKMSNVAGVQTTAAQKSEDMLMKTQYLNDKYGCNNILFSTGTPVSNSMVEFYVMQRYLRPDLLKKAGLQTFDDWASTFGEVVSQLEIKPAGNGFQMKNRFSKFVNIPELMQMYKEFADIQTPDMIKLPVPKLKTGEPIVVTAKPDDRQKAYMKELAARSEAIHNGNIDPSVDNMLKITHEARLLGLDSRCIFKEAEPTPDSKVMKLLDNLEQNYRDTMEQKGVQIVFCDIAINEDSEHFSVYEAIKADLVKRGIPREEICFAGDAQTDKARAEMFEQLRKGEKRFIIASTSKLGTGANIQDKICAIHHLDIPWKPADLTQQDGRGIRQGNNFDEVGIYHYLTEETFDAYMMGIITNKAKFINQIMTSKDPVRVSEDVDEMVLTYSQMQAIASGNPMIKEKIQLDNDVANLKNLETEHKKMVFSMQELAERKLPQTIDNYADLLQKASGDLKAFQEQHPDNAEFKMEIGGKIFDERADVGEQIEKAIIKCSTTGESVKLGKYFGFDVSIEKNPANGNFFNSGTPCVAVLQGNLKYTSEVSLGNNVGNVRRIENLAGIQINQKIQQLSANLDKAKSDLEEAKANVAKPFGRADELAEKLKRLEYVNAQLSTDKNDDEPIPVSDIPTENEPVQAASVVVAMPVSAYTADKINPKPQTPPVPQNNAPKPVYNKMKR</sequence>
<evidence type="ECO:0000256" key="2">
    <source>
        <dbReference type="SAM" id="MobiDB-lite"/>
    </source>
</evidence>
<reference evidence="4" key="1">
    <citation type="submission" date="2022-06" db="EMBL/GenBank/DDBJ databases">
        <title>Isolation of gut microbiota from human fecal samples.</title>
        <authorList>
            <person name="Pamer E.G."/>
            <person name="Barat B."/>
            <person name="Waligurski E."/>
            <person name="Medina S."/>
            <person name="Paddock L."/>
            <person name="Mostad J."/>
        </authorList>
    </citation>
    <scope>NUCLEOTIDE SEQUENCE</scope>
    <source>
        <strain evidence="4">DFI.5.57</strain>
    </source>
</reference>
<evidence type="ECO:0000259" key="3">
    <source>
        <dbReference type="PROSITE" id="PS51194"/>
    </source>
</evidence>
<feature type="region of interest" description="Disordered" evidence="2">
    <location>
        <begin position="240"/>
        <end position="354"/>
    </location>
</feature>
<accession>A0AAW5KMS3</accession>
<feature type="region of interest" description="Disordered" evidence="2">
    <location>
        <begin position="2922"/>
        <end position="2948"/>
    </location>
</feature>
<protein>
    <submittedName>
        <fullName evidence="4">SNF2-related protein</fullName>
    </submittedName>
</protein>
<keyword evidence="1" id="KW-0175">Coiled coil</keyword>
<feature type="domain" description="Helicase C-terminal" evidence="3">
    <location>
        <begin position="2485"/>
        <end position="2648"/>
    </location>
</feature>
<dbReference type="InterPro" id="IPR001650">
    <property type="entry name" value="Helicase_C-like"/>
</dbReference>
<name>A0AAW5KMS3_9FIRM</name>
<dbReference type="InterPro" id="IPR052933">
    <property type="entry name" value="DNA_Protect_Modify"/>
</dbReference>
<dbReference type="GO" id="GO:0006304">
    <property type="term" value="P:DNA modification"/>
    <property type="evidence" value="ECO:0007669"/>
    <property type="project" value="InterPro"/>
</dbReference>
<dbReference type="CDD" id="cd18785">
    <property type="entry name" value="SF2_C"/>
    <property type="match status" value="1"/>
</dbReference>
<dbReference type="SUPFAM" id="SSF53335">
    <property type="entry name" value="S-adenosyl-L-methionine-dependent methyltransferases"/>
    <property type="match status" value="1"/>
</dbReference>
<dbReference type="SMART" id="SM00487">
    <property type="entry name" value="DEXDc"/>
    <property type="match status" value="1"/>
</dbReference>
<dbReference type="Pfam" id="PF07669">
    <property type="entry name" value="Eco57I"/>
    <property type="match status" value="1"/>
</dbReference>
<dbReference type="GO" id="GO:0009007">
    <property type="term" value="F:site-specific DNA-methyltransferase (adenine-specific) activity"/>
    <property type="evidence" value="ECO:0007669"/>
    <property type="project" value="UniProtKB-EC"/>
</dbReference>
<organism evidence="4 5">
    <name type="scientific">Ruminococcus bicirculans</name>
    <name type="common">ex Wegman et al. 2014</name>
    <dbReference type="NCBI Taxonomy" id="1160721"/>
    <lineage>
        <taxon>Bacteria</taxon>
        <taxon>Bacillati</taxon>
        <taxon>Bacillota</taxon>
        <taxon>Clostridia</taxon>
        <taxon>Eubacteriales</taxon>
        <taxon>Oscillospiraceae</taxon>
        <taxon>Ruminococcus</taxon>
    </lineage>
</organism>
<dbReference type="Proteomes" id="UP001206236">
    <property type="component" value="Unassembled WGS sequence"/>
</dbReference>
<feature type="compositionally biased region" description="Basic and acidic residues" evidence="2">
    <location>
        <begin position="300"/>
        <end position="309"/>
    </location>
</feature>
<comment type="caution">
    <text evidence="4">The sequence shown here is derived from an EMBL/GenBank/DDBJ whole genome shotgun (WGS) entry which is preliminary data.</text>
</comment>
<dbReference type="InterPro" id="IPR038718">
    <property type="entry name" value="SNF2-like_sf"/>
</dbReference>
<dbReference type="EMBL" id="JANGCN010000016">
    <property type="protein sequence ID" value="MCQ5153288.1"/>
    <property type="molecule type" value="Genomic_DNA"/>
</dbReference>
<feature type="coiled-coil region" evidence="1">
    <location>
        <begin position="2686"/>
        <end position="2732"/>
    </location>
</feature>
<dbReference type="PANTHER" id="PTHR41313">
    <property type="entry name" value="ADENINE-SPECIFIC METHYLTRANSFERASE"/>
    <property type="match status" value="1"/>
</dbReference>
<proteinExistence type="predicted"/>
<evidence type="ECO:0000256" key="1">
    <source>
        <dbReference type="SAM" id="Coils"/>
    </source>
</evidence>
<feature type="coiled-coil region" evidence="1">
    <location>
        <begin position="2835"/>
        <end position="2886"/>
    </location>
</feature>
<evidence type="ECO:0000313" key="5">
    <source>
        <dbReference type="Proteomes" id="UP001206236"/>
    </source>
</evidence>
<dbReference type="PROSITE" id="PS51194">
    <property type="entry name" value="HELICASE_CTER"/>
    <property type="match status" value="1"/>
</dbReference>
<dbReference type="InterPro" id="IPR029063">
    <property type="entry name" value="SAM-dependent_MTases_sf"/>
</dbReference>